<evidence type="ECO:0000313" key="10">
    <source>
        <dbReference type="EMBL" id="GIX80593.1"/>
    </source>
</evidence>
<sequence>MFFEIVVCAFIGIVSVLALLTLWRKKYNRFVPDNKHSVFQVLLDVVDFILFVTSGKKNAFHLYIIKYFTEKSKKFRHCPLFMHWLCGVPLVIIHKAEAVKDLLKEKRIIEKSHFYDFFKLYIGTGIFTCDSSQWKERRKQLSAGFQSSMLKGYLTVFNEHAQKLVEYLQGETGKEFTCVERTLSLCSLDTVCESILGVKIGALQSEAEEYASSLQDVAMSRIWKFWLWPDFIFFRCSNIYRENLPHLRIAHGFSRHHKKERKLRYMKGEMGDDSRRPKCLLDVLLKLHIEDQVFDEEGVRQEVDTFISAGHESTAVTTKWALYLIGLYPEVQEKIHHELDSVLGADSKGPLSVADLNELKYLECVLKESNRLYPPAAVIARKISEDISICGYKIPKRTQVVVSPFLVHRDEDVFPDPEQFDPGRFLPENSVNIPDCAYIPFAAGPRGCIGKRLELNLSTPD</sequence>
<keyword evidence="6 9" id="KW-0408">Iron</keyword>
<dbReference type="GO" id="GO:0005506">
    <property type="term" value="F:iron ion binding"/>
    <property type="evidence" value="ECO:0007669"/>
    <property type="project" value="InterPro"/>
</dbReference>
<comment type="similarity">
    <text evidence="3">Belongs to the cytochrome P450 family.</text>
</comment>
<dbReference type="AlphaFoldDB" id="A0AAV4N7B1"/>
<accession>A0AAV4N7B1</accession>
<gene>
    <name evidence="10" type="primary">Cyp4v2</name>
    <name evidence="10" type="ORF">CEXT_349841</name>
</gene>
<dbReference type="PRINTS" id="PR00385">
    <property type="entry name" value="P450"/>
</dbReference>
<comment type="cofactor">
    <cofactor evidence="1 9">
        <name>heme</name>
        <dbReference type="ChEBI" id="CHEBI:30413"/>
    </cofactor>
</comment>
<evidence type="ECO:0000313" key="11">
    <source>
        <dbReference type="Proteomes" id="UP001054945"/>
    </source>
</evidence>
<keyword evidence="4 9" id="KW-0349">Heme</keyword>
<keyword evidence="11" id="KW-1185">Reference proteome</keyword>
<evidence type="ECO:0000256" key="2">
    <source>
        <dbReference type="ARBA" id="ARBA00004586"/>
    </source>
</evidence>
<dbReference type="PRINTS" id="PR00463">
    <property type="entry name" value="EP450I"/>
</dbReference>
<dbReference type="PANTHER" id="PTHR24291">
    <property type="entry name" value="CYTOCHROME P450 FAMILY 4"/>
    <property type="match status" value="1"/>
</dbReference>
<keyword evidence="5" id="KW-0256">Endoplasmic reticulum</keyword>
<protein>
    <submittedName>
        <fullName evidence="10">Cytochrome P450 4V2</fullName>
    </submittedName>
</protein>
<dbReference type="Pfam" id="PF00067">
    <property type="entry name" value="p450"/>
    <property type="match status" value="1"/>
</dbReference>
<comment type="subcellular location">
    <subcellularLocation>
        <location evidence="2">Endoplasmic reticulum membrane</location>
    </subcellularLocation>
</comment>
<dbReference type="Gene3D" id="1.10.630.10">
    <property type="entry name" value="Cytochrome P450"/>
    <property type="match status" value="1"/>
</dbReference>
<keyword evidence="8" id="KW-0472">Membrane</keyword>
<dbReference type="InterPro" id="IPR001128">
    <property type="entry name" value="Cyt_P450"/>
</dbReference>
<dbReference type="InterPro" id="IPR002401">
    <property type="entry name" value="Cyt_P450_E_grp-I"/>
</dbReference>
<keyword evidence="9" id="KW-0479">Metal-binding</keyword>
<dbReference type="GO" id="GO:0020037">
    <property type="term" value="F:heme binding"/>
    <property type="evidence" value="ECO:0007669"/>
    <property type="project" value="InterPro"/>
</dbReference>
<evidence type="ECO:0000256" key="4">
    <source>
        <dbReference type="ARBA" id="ARBA00022617"/>
    </source>
</evidence>
<evidence type="ECO:0000256" key="8">
    <source>
        <dbReference type="ARBA" id="ARBA00023136"/>
    </source>
</evidence>
<dbReference type="InterPro" id="IPR036396">
    <property type="entry name" value="Cyt_P450_sf"/>
</dbReference>
<dbReference type="GO" id="GO:0016705">
    <property type="term" value="F:oxidoreductase activity, acting on paired donors, with incorporation or reduction of molecular oxygen"/>
    <property type="evidence" value="ECO:0007669"/>
    <property type="project" value="InterPro"/>
</dbReference>
<evidence type="ECO:0000256" key="3">
    <source>
        <dbReference type="ARBA" id="ARBA00010617"/>
    </source>
</evidence>
<dbReference type="SUPFAM" id="SSF48264">
    <property type="entry name" value="Cytochrome P450"/>
    <property type="match status" value="1"/>
</dbReference>
<reference evidence="10 11" key="1">
    <citation type="submission" date="2021-06" db="EMBL/GenBank/DDBJ databases">
        <title>Caerostris extrusa draft genome.</title>
        <authorList>
            <person name="Kono N."/>
            <person name="Arakawa K."/>
        </authorList>
    </citation>
    <scope>NUCLEOTIDE SEQUENCE [LARGE SCALE GENOMIC DNA]</scope>
</reference>
<evidence type="ECO:0000256" key="5">
    <source>
        <dbReference type="ARBA" id="ARBA00022824"/>
    </source>
</evidence>
<keyword evidence="7" id="KW-0560">Oxidoreductase</keyword>
<comment type="caution">
    <text evidence="10">The sequence shown here is derived from an EMBL/GenBank/DDBJ whole genome shotgun (WGS) entry which is preliminary data.</text>
</comment>
<evidence type="ECO:0000256" key="6">
    <source>
        <dbReference type="ARBA" id="ARBA00023004"/>
    </source>
</evidence>
<proteinExistence type="inferred from homology"/>
<dbReference type="InterPro" id="IPR050196">
    <property type="entry name" value="Cytochrome_P450_Monoox"/>
</dbReference>
<dbReference type="GO" id="GO:0004497">
    <property type="term" value="F:monooxygenase activity"/>
    <property type="evidence" value="ECO:0007669"/>
    <property type="project" value="UniProtKB-KW"/>
</dbReference>
<evidence type="ECO:0000256" key="9">
    <source>
        <dbReference type="PIRSR" id="PIRSR602401-1"/>
    </source>
</evidence>
<keyword evidence="7" id="KW-0503">Monooxygenase</keyword>
<evidence type="ECO:0000256" key="7">
    <source>
        <dbReference type="ARBA" id="ARBA00023033"/>
    </source>
</evidence>
<name>A0AAV4N7B1_CAEEX</name>
<dbReference type="PANTHER" id="PTHR24291:SF189">
    <property type="entry name" value="CYTOCHROME P450 4C3-RELATED"/>
    <property type="match status" value="1"/>
</dbReference>
<evidence type="ECO:0000256" key="1">
    <source>
        <dbReference type="ARBA" id="ARBA00001971"/>
    </source>
</evidence>
<dbReference type="EMBL" id="BPLR01003048">
    <property type="protein sequence ID" value="GIX80593.1"/>
    <property type="molecule type" value="Genomic_DNA"/>
</dbReference>
<feature type="binding site" description="axial binding residue" evidence="9">
    <location>
        <position position="448"/>
    </location>
    <ligand>
        <name>heme</name>
        <dbReference type="ChEBI" id="CHEBI:30413"/>
    </ligand>
    <ligandPart>
        <name>Fe</name>
        <dbReference type="ChEBI" id="CHEBI:18248"/>
    </ligandPart>
</feature>
<organism evidence="10 11">
    <name type="scientific">Caerostris extrusa</name>
    <name type="common">Bark spider</name>
    <name type="synonym">Caerostris bankana</name>
    <dbReference type="NCBI Taxonomy" id="172846"/>
    <lineage>
        <taxon>Eukaryota</taxon>
        <taxon>Metazoa</taxon>
        <taxon>Ecdysozoa</taxon>
        <taxon>Arthropoda</taxon>
        <taxon>Chelicerata</taxon>
        <taxon>Arachnida</taxon>
        <taxon>Araneae</taxon>
        <taxon>Araneomorphae</taxon>
        <taxon>Entelegynae</taxon>
        <taxon>Araneoidea</taxon>
        <taxon>Araneidae</taxon>
        <taxon>Caerostris</taxon>
    </lineage>
</organism>
<dbReference type="GO" id="GO:0005789">
    <property type="term" value="C:endoplasmic reticulum membrane"/>
    <property type="evidence" value="ECO:0007669"/>
    <property type="project" value="UniProtKB-SubCell"/>
</dbReference>
<dbReference type="Proteomes" id="UP001054945">
    <property type="component" value="Unassembled WGS sequence"/>
</dbReference>